<dbReference type="GO" id="GO:0016787">
    <property type="term" value="F:hydrolase activity"/>
    <property type="evidence" value="ECO:0007669"/>
    <property type="project" value="UniProtKB-KW"/>
</dbReference>
<keyword evidence="1" id="KW-0479">Metal-binding</keyword>
<comment type="caution">
    <text evidence="3">The sequence shown here is derived from an EMBL/GenBank/DDBJ whole genome shotgun (WGS) entry which is preliminary data.</text>
</comment>
<gene>
    <name evidence="3" type="ORF">ACFSF0_18545</name>
</gene>
<feature type="domain" description="Fumarylacetoacetase-like C-terminal" evidence="2">
    <location>
        <begin position="11"/>
        <end position="229"/>
    </location>
</feature>
<sequence length="234" mass="24495">MSASAWLPTGTVYGTLLNFRREAELWAPRMTEAPYKAAPRAPVLYVKTANTYAPQGAAVPVPGEVDVGASIGLVIGDGWSESAQALQPSAQAAINMVAKTLPPIAGCVLLSDLSLPHDSYYRPALRYRNRDGFLVCGPALRPLAKLADVGAIALDVKINGSTVQTVSLASLVRDAATLLADVAEFMALEPGDVLMVGTDCLADGTRPRAKAGDRIEISSPGFAPLVHTLAQEAT</sequence>
<name>A0ABW4L0Q1_9BURK</name>
<proteinExistence type="predicted"/>
<dbReference type="PANTHER" id="PTHR11820">
    <property type="entry name" value="ACYLPYRUVASE"/>
    <property type="match status" value="1"/>
</dbReference>
<evidence type="ECO:0000256" key="1">
    <source>
        <dbReference type="ARBA" id="ARBA00022723"/>
    </source>
</evidence>
<evidence type="ECO:0000259" key="2">
    <source>
        <dbReference type="Pfam" id="PF01557"/>
    </source>
</evidence>
<dbReference type="Pfam" id="PF01557">
    <property type="entry name" value="FAA_hydrolase"/>
    <property type="match status" value="1"/>
</dbReference>
<dbReference type="EMBL" id="JBHUEJ010000045">
    <property type="protein sequence ID" value="MFD1712601.1"/>
    <property type="molecule type" value="Genomic_DNA"/>
</dbReference>
<organism evidence="3 4">
    <name type="scientific">Ottowia flava</name>
    <dbReference type="NCBI Taxonomy" id="2675430"/>
    <lineage>
        <taxon>Bacteria</taxon>
        <taxon>Pseudomonadati</taxon>
        <taxon>Pseudomonadota</taxon>
        <taxon>Betaproteobacteria</taxon>
        <taxon>Burkholderiales</taxon>
        <taxon>Comamonadaceae</taxon>
        <taxon>Ottowia</taxon>
    </lineage>
</organism>
<protein>
    <submittedName>
        <fullName evidence="3">Fumarylacetoacetate hydrolase family protein</fullName>
    </submittedName>
</protein>
<evidence type="ECO:0000313" key="3">
    <source>
        <dbReference type="EMBL" id="MFD1712601.1"/>
    </source>
</evidence>
<accession>A0ABW4L0Q1</accession>
<evidence type="ECO:0000313" key="4">
    <source>
        <dbReference type="Proteomes" id="UP001597304"/>
    </source>
</evidence>
<dbReference type="InterPro" id="IPR011234">
    <property type="entry name" value="Fumarylacetoacetase-like_C"/>
</dbReference>
<dbReference type="InterPro" id="IPR036663">
    <property type="entry name" value="Fumarylacetoacetase_C_sf"/>
</dbReference>
<dbReference type="Gene3D" id="3.90.850.10">
    <property type="entry name" value="Fumarylacetoacetase-like, C-terminal domain"/>
    <property type="match status" value="1"/>
</dbReference>
<dbReference type="RefSeq" id="WP_147913583.1">
    <property type="nucleotide sequence ID" value="NZ_JBHUEJ010000045.1"/>
</dbReference>
<keyword evidence="4" id="KW-1185">Reference proteome</keyword>
<dbReference type="PANTHER" id="PTHR11820:SF114">
    <property type="entry name" value="4-HYDROXYPHENYLACETATE CATABOLISM PROTEIN"/>
    <property type="match status" value="1"/>
</dbReference>
<keyword evidence="3" id="KW-0378">Hydrolase</keyword>
<dbReference type="SUPFAM" id="SSF56529">
    <property type="entry name" value="FAH"/>
    <property type="match status" value="1"/>
</dbReference>
<dbReference type="Proteomes" id="UP001597304">
    <property type="component" value="Unassembled WGS sequence"/>
</dbReference>
<reference evidence="4" key="1">
    <citation type="journal article" date="2019" name="Int. J. Syst. Evol. Microbiol.">
        <title>The Global Catalogue of Microorganisms (GCM) 10K type strain sequencing project: providing services to taxonomists for standard genome sequencing and annotation.</title>
        <authorList>
            <consortium name="The Broad Institute Genomics Platform"/>
            <consortium name="The Broad Institute Genome Sequencing Center for Infectious Disease"/>
            <person name="Wu L."/>
            <person name="Ma J."/>
        </authorList>
    </citation>
    <scope>NUCLEOTIDE SEQUENCE [LARGE SCALE GENOMIC DNA]</scope>
    <source>
        <strain evidence="4">LMG 29247</strain>
    </source>
</reference>